<dbReference type="AlphaFoldDB" id="A0A2R4WSL9"/>
<gene>
    <name evidence="2" type="ORF">DA075_29750</name>
</gene>
<sequence>MIIYELNTPAGSGKTRACARYADRLARGGQKVLFVQPTKHLITKTVAEELQPLAPTYPVREIHSDTCLKASVVAEAVTHFKNATADQGEILFLTHAGFLLVPYIERKREWTLMSTPIEV</sequence>
<dbReference type="KEGG" id="mee:DA075_29750"/>
<dbReference type="GO" id="GO:0005524">
    <property type="term" value="F:ATP binding"/>
    <property type="evidence" value="ECO:0007669"/>
    <property type="project" value="InterPro"/>
</dbReference>
<organism evidence="2 3">
    <name type="scientific">Methylobacterium currus</name>
    <dbReference type="NCBI Taxonomy" id="2051553"/>
    <lineage>
        <taxon>Bacteria</taxon>
        <taxon>Pseudomonadati</taxon>
        <taxon>Pseudomonadota</taxon>
        <taxon>Alphaproteobacteria</taxon>
        <taxon>Hyphomicrobiales</taxon>
        <taxon>Methylobacteriaceae</taxon>
        <taxon>Methylobacterium</taxon>
    </lineage>
</organism>
<dbReference type="EMBL" id="CP028843">
    <property type="protein sequence ID" value="AWB24524.1"/>
    <property type="molecule type" value="Genomic_DNA"/>
</dbReference>
<proteinExistence type="predicted"/>
<dbReference type="Gene3D" id="3.40.50.300">
    <property type="entry name" value="P-loop containing nucleotide triphosphate hydrolases"/>
    <property type="match status" value="1"/>
</dbReference>
<name>A0A2R4WSL9_9HYPH</name>
<dbReference type="SUPFAM" id="SSF52540">
    <property type="entry name" value="P-loop containing nucleoside triphosphate hydrolases"/>
    <property type="match status" value="1"/>
</dbReference>
<dbReference type="InterPro" id="IPR006935">
    <property type="entry name" value="Helicase/UvrB_N"/>
</dbReference>
<feature type="domain" description="Helicase/UvrB N-terminal" evidence="1">
    <location>
        <begin position="6"/>
        <end position="67"/>
    </location>
</feature>
<dbReference type="GO" id="GO:0016787">
    <property type="term" value="F:hydrolase activity"/>
    <property type="evidence" value="ECO:0007669"/>
    <property type="project" value="InterPro"/>
</dbReference>
<dbReference type="RefSeq" id="WP_099956252.1">
    <property type="nucleotide sequence ID" value="NZ_CP028843.1"/>
</dbReference>
<dbReference type="InterPro" id="IPR027417">
    <property type="entry name" value="P-loop_NTPase"/>
</dbReference>
<dbReference type="Proteomes" id="UP000244755">
    <property type="component" value="Chromosome 1"/>
</dbReference>
<keyword evidence="3" id="KW-1185">Reference proteome</keyword>
<evidence type="ECO:0000313" key="3">
    <source>
        <dbReference type="Proteomes" id="UP000244755"/>
    </source>
</evidence>
<evidence type="ECO:0000313" key="2">
    <source>
        <dbReference type="EMBL" id="AWB24524.1"/>
    </source>
</evidence>
<dbReference type="OrthoDB" id="6626154at2"/>
<reference evidence="2 3" key="1">
    <citation type="submission" date="2018-04" db="EMBL/GenBank/DDBJ databases">
        <title>Methylobacterium sp. PR1016A genome.</title>
        <authorList>
            <person name="Park W."/>
        </authorList>
    </citation>
    <scope>NUCLEOTIDE SEQUENCE [LARGE SCALE GENOMIC DNA]</scope>
    <source>
        <strain evidence="2 3">PR1016A</strain>
    </source>
</reference>
<dbReference type="Pfam" id="PF04851">
    <property type="entry name" value="ResIII"/>
    <property type="match status" value="1"/>
</dbReference>
<evidence type="ECO:0000259" key="1">
    <source>
        <dbReference type="Pfam" id="PF04851"/>
    </source>
</evidence>
<dbReference type="GO" id="GO:0003677">
    <property type="term" value="F:DNA binding"/>
    <property type="evidence" value="ECO:0007669"/>
    <property type="project" value="InterPro"/>
</dbReference>
<accession>A0A2R4WSL9</accession>
<protein>
    <recommendedName>
        <fullName evidence="1">Helicase/UvrB N-terminal domain-containing protein</fullName>
    </recommendedName>
</protein>